<sequence length="222" mass="24929">MQKLRLNSGKVLNERVHKVGILAMGSFLENHGAVLPIDTDIKIASYIALKASILTGAKFLGVVIPSTEFSYVKHGIHNKPEDVVNYLKFIINWGKKIGIEEFIIVNCHGGNVIINDYIKDLEKELKVKIWKIDFFFTHAATEEVSIGYVIGIVEGSIEEHNKFNKYPEVGMVGLEEARKMNKDIDEEAKKVEKNGVIIDENLGKKLLDKAIEKVVNKIKSLV</sequence>
<keyword evidence="8" id="KW-1185">Reference proteome</keyword>
<feature type="binding site" evidence="6">
    <location>
        <position position="40"/>
    </location>
    <ligand>
        <name>Fe cation</name>
        <dbReference type="ChEBI" id="CHEBI:24875"/>
        <label>2</label>
    </ligand>
</feature>
<dbReference type="PATRIC" id="fig|1069083.5.peg.220"/>
<dbReference type="GO" id="GO:0043729">
    <property type="term" value="F:2-amino-5-formylamino-6-(5-phosphoribosylamino)pyrimidin-4(3H)-one formate-lyase activity"/>
    <property type="evidence" value="ECO:0007669"/>
    <property type="project" value="UniProtKB-EC"/>
</dbReference>
<feature type="binding site" evidence="6">
    <location>
        <position position="29"/>
    </location>
    <ligand>
        <name>Fe cation</name>
        <dbReference type="ChEBI" id="CHEBI:24875"/>
        <label>1</label>
    </ligand>
</feature>
<evidence type="ECO:0000256" key="4">
    <source>
        <dbReference type="ARBA" id="ARBA00022833"/>
    </source>
</evidence>
<accession>N6V330</accession>
<dbReference type="RefSeq" id="WP_004589893.1">
    <property type="nucleotide sequence ID" value="NZ_APMM01000007.1"/>
</dbReference>
<comment type="subunit">
    <text evidence="6">Homodimer.</text>
</comment>
<evidence type="ECO:0000256" key="2">
    <source>
        <dbReference type="ARBA" id="ARBA00022723"/>
    </source>
</evidence>
<comment type="cofactor">
    <cofactor evidence="6">
        <name>Fe(2+)</name>
        <dbReference type="ChEBI" id="CHEBI:29033"/>
    </cofactor>
    <cofactor evidence="6">
        <name>Zn(2+)</name>
        <dbReference type="ChEBI" id="CHEBI:29105"/>
    </cofactor>
    <text evidence="6">Requires an additional second metal ion that could be Fe(2+) or Zn(2+).</text>
</comment>
<protein>
    <recommendedName>
        <fullName evidence="6">2-amino-5-formylamino-6-ribosylaminopyrimidin-4(3H)-one 5'-monophosphate deformylase</fullName>
        <shortName evidence="6">FAPy deformylase</shortName>
        <ecNumber evidence="6">3.5.1.102</ecNumber>
    </recommendedName>
    <alternativeName>
        <fullName evidence="6">Formamide hydrolase</fullName>
    </alternativeName>
</protein>
<proteinExistence type="inferred from homology"/>
<organism evidence="7 8">
    <name type="scientific">Methanocaldococcus villosus KIN24-T80</name>
    <dbReference type="NCBI Taxonomy" id="1069083"/>
    <lineage>
        <taxon>Archaea</taxon>
        <taxon>Methanobacteriati</taxon>
        <taxon>Methanobacteriota</taxon>
        <taxon>Methanomada group</taxon>
        <taxon>Methanococci</taxon>
        <taxon>Methanococcales</taxon>
        <taxon>Methanocaldococcaceae</taxon>
        <taxon>Methanocaldococcus</taxon>
    </lineage>
</organism>
<comment type="caution">
    <text evidence="7">The sequence shown here is derived from an EMBL/GenBank/DDBJ whole genome shotgun (WGS) entry which is preliminary data.</text>
</comment>
<name>N6V330_9EURY</name>
<dbReference type="InterPro" id="IPR003785">
    <property type="entry name" value="Creatininase/forma_Hydrolase"/>
</dbReference>
<comment type="cofactor">
    <cofactor evidence="1">
        <name>Zn(2+)</name>
        <dbReference type="ChEBI" id="CHEBI:29105"/>
    </cofactor>
</comment>
<keyword evidence="3 6" id="KW-0378">Hydrolase</keyword>
<evidence type="ECO:0000256" key="3">
    <source>
        <dbReference type="ARBA" id="ARBA00022801"/>
    </source>
</evidence>
<evidence type="ECO:0000313" key="7">
    <source>
        <dbReference type="EMBL" id="ENN96653.1"/>
    </source>
</evidence>
<dbReference type="SUPFAM" id="SSF102215">
    <property type="entry name" value="Creatininase"/>
    <property type="match status" value="1"/>
</dbReference>
<evidence type="ECO:0000313" key="8">
    <source>
        <dbReference type="Proteomes" id="UP000053695"/>
    </source>
</evidence>
<dbReference type="Proteomes" id="UP000053695">
    <property type="component" value="Unassembled WGS sequence"/>
</dbReference>
<dbReference type="PANTHER" id="PTHR35005">
    <property type="entry name" value="3-DEHYDRO-SCYLLO-INOSOSE HYDROLASE"/>
    <property type="match status" value="1"/>
</dbReference>
<evidence type="ECO:0000256" key="6">
    <source>
        <dbReference type="HAMAP-Rule" id="MF_02116"/>
    </source>
</evidence>
<dbReference type="InterPro" id="IPR024087">
    <property type="entry name" value="Creatininase-like_sf"/>
</dbReference>
<feature type="binding site" evidence="6">
    <location>
        <position position="31"/>
    </location>
    <ligand>
        <name>Fe cation</name>
        <dbReference type="ChEBI" id="CHEBI:24875"/>
        <label>2</label>
    </ligand>
</feature>
<dbReference type="EC" id="3.5.1.102" evidence="6"/>
<dbReference type="Pfam" id="PF02633">
    <property type="entry name" value="Creatininase"/>
    <property type="match status" value="1"/>
</dbReference>
<comment type="pathway">
    <text evidence="6">Cofactor biosynthesis; riboflavin biosynthesis.</text>
</comment>
<comment type="function">
    <text evidence="6">Catalyzes the hydrolysis of the formamide of 2-amino-5-formylamino-6-ribosylamino-4(3H)-pyrimidinone 5'-monophosphate (FAPy) to form 2,5-diamino-6-ribosylamino-4(3H)-pyrimidinone 5'-phosphate (APy).</text>
</comment>
<comment type="pathway">
    <text evidence="6">Cofactor biosynthesis; coenzyme F420 biosynthesis.</text>
</comment>
<dbReference type="UniPathway" id="UPA00275"/>
<dbReference type="AlphaFoldDB" id="N6V330"/>
<feature type="binding site" evidence="6">
    <location>
        <position position="108"/>
    </location>
    <ligand>
        <name>Fe cation</name>
        <dbReference type="ChEBI" id="CHEBI:24875"/>
        <label>1</label>
    </ligand>
</feature>
<dbReference type="GO" id="GO:0009231">
    <property type="term" value="P:riboflavin biosynthetic process"/>
    <property type="evidence" value="ECO:0007669"/>
    <property type="project" value="UniProtKB-UniRule"/>
</dbReference>
<dbReference type="InterPro" id="IPR024901">
    <property type="entry name" value="FAPy_deformylase"/>
</dbReference>
<dbReference type="UniPathway" id="UPA00071"/>
<keyword evidence="5 6" id="KW-0408">Iron</keyword>
<evidence type="ECO:0000256" key="5">
    <source>
        <dbReference type="ARBA" id="ARBA00023004"/>
    </source>
</evidence>
<dbReference type="NCBIfam" id="NF033501">
    <property type="entry name" value="ArfB_arch_rifla"/>
    <property type="match status" value="1"/>
</dbReference>
<comment type="similarity">
    <text evidence="6">Belongs to the creatininase superfamily. FAPy deformylase family.</text>
</comment>
<dbReference type="HAMAP" id="MF_02116">
    <property type="entry name" value="FAPy_deform"/>
    <property type="match status" value="1"/>
</dbReference>
<reference evidence="7 8" key="1">
    <citation type="journal article" date="2013" name="Genome Announc.">
        <title>Draft Genome Sequence of a Highly Flagellated, Fast-Swimming Archaeon, Methanocaldococcus villosus Strain KIN24-T80 (DSM 22612).</title>
        <authorList>
            <person name="Thennarasu S."/>
            <person name="Polireddy D."/>
            <person name="Antony A."/>
            <person name="Yada M.R."/>
            <person name="Algarawi S."/>
            <person name="Sivakumar N."/>
        </authorList>
    </citation>
    <scope>NUCLEOTIDE SEQUENCE [LARGE SCALE GENOMIC DNA]</scope>
    <source>
        <strain evidence="7 8">KIN24-T80</strain>
    </source>
</reference>
<evidence type="ECO:0000256" key="1">
    <source>
        <dbReference type="ARBA" id="ARBA00001947"/>
    </source>
</evidence>
<keyword evidence="2 6" id="KW-0479">Metal-binding</keyword>
<feature type="binding site" evidence="6">
    <location>
        <position position="40"/>
    </location>
    <ligand>
        <name>Fe cation</name>
        <dbReference type="ChEBI" id="CHEBI:24875"/>
        <label>1</label>
    </ligand>
</feature>
<comment type="catalytic activity">
    <reaction evidence="6">
        <text>2-amino-5-formylamino-6-(5-phospho-D-ribosylamino)pyrimidin-4(3H)-one + H2O = 2,5-diamino-6-(1-D-ribosylamino)pyrimidin-4(3H)-one 5'-phosphate + formate + H(+)</text>
        <dbReference type="Rhea" id="RHEA:27282"/>
        <dbReference type="ChEBI" id="CHEBI:15377"/>
        <dbReference type="ChEBI" id="CHEBI:15378"/>
        <dbReference type="ChEBI" id="CHEBI:15740"/>
        <dbReference type="ChEBI" id="CHEBI:57258"/>
        <dbReference type="ChEBI" id="CHEBI:59545"/>
        <dbReference type="EC" id="3.5.1.102"/>
    </reaction>
</comment>
<dbReference type="GO" id="GO:0008198">
    <property type="term" value="F:ferrous iron binding"/>
    <property type="evidence" value="ECO:0007669"/>
    <property type="project" value="UniProtKB-UniRule"/>
</dbReference>
<gene>
    <name evidence="6" type="primary">arfB</name>
    <name evidence="7" type="ORF">J422_01126</name>
</gene>
<dbReference type="STRING" id="1069083.GCA_000371805_00817"/>
<comment type="cofactor">
    <cofactor evidence="6">
        <name>Fe(2+)</name>
        <dbReference type="ChEBI" id="CHEBI:29033"/>
    </cofactor>
    <text evidence="6">Requires one Fe(2+) ion for activity.</text>
</comment>
<dbReference type="GO" id="GO:0052645">
    <property type="term" value="P:F420-0 metabolic process"/>
    <property type="evidence" value="ECO:0007669"/>
    <property type="project" value="UniProtKB-UniRule"/>
</dbReference>
<dbReference type="Gene3D" id="3.40.50.10310">
    <property type="entry name" value="Creatininase"/>
    <property type="match status" value="1"/>
</dbReference>
<dbReference type="OrthoDB" id="46121at2157"/>
<keyword evidence="4 6" id="KW-0862">Zinc</keyword>
<dbReference type="PANTHER" id="PTHR35005:SF1">
    <property type="entry name" value="2-AMINO-5-FORMYLAMINO-6-RIBOSYLAMINOPYRIMIDIN-4(3H)-ONE 5'-MONOPHOSPHATE DEFORMYLASE"/>
    <property type="match status" value="1"/>
</dbReference>
<dbReference type="EMBL" id="APMM01000007">
    <property type="protein sequence ID" value="ENN96653.1"/>
    <property type="molecule type" value="Genomic_DNA"/>
</dbReference>